<dbReference type="GO" id="GO:0003735">
    <property type="term" value="F:structural constituent of ribosome"/>
    <property type="evidence" value="ECO:0007669"/>
    <property type="project" value="InterPro"/>
</dbReference>
<evidence type="ECO:0000256" key="1">
    <source>
        <dbReference type="ARBA" id="ARBA00006471"/>
    </source>
</evidence>
<evidence type="ECO:0000313" key="8">
    <source>
        <dbReference type="Proteomes" id="UP000177982"/>
    </source>
</evidence>
<comment type="function">
    <text evidence="5">One of the primary rRNA binding proteins, it binds directly to 16S rRNA central domain where it helps coordinate assembly of the platform of the 30S subunit.</text>
</comment>
<dbReference type="GO" id="GO:0005737">
    <property type="term" value="C:cytoplasm"/>
    <property type="evidence" value="ECO:0007669"/>
    <property type="project" value="UniProtKB-ARBA"/>
</dbReference>
<dbReference type="GO" id="GO:0006412">
    <property type="term" value="P:translation"/>
    <property type="evidence" value="ECO:0007669"/>
    <property type="project" value="UniProtKB-UniRule"/>
</dbReference>
<keyword evidence="5" id="KW-0699">rRNA-binding</keyword>
<gene>
    <name evidence="5" type="primary">rpsH</name>
    <name evidence="7" type="ORF">A2934_01445</name>
</gene>
<dbReference type="InterPro" id="IPR035987">
    <property type="entry name" value="Ribosomal_uS8_sf"/>
</dbReference>
<keyword evidence="3 5" id="KW-0687">Ribonucleoprotein</keyword>
<sequence length="128" mass="14669">MDPIGNMLTHIRNAYRAGHKTAAVSYSRINNEIVSLLKKNKFIEDFEKKGKKNRKFLELTLLYKEKQPAIEEIRRISKPSRRVYVGKHELYSVRHGHGYAIISTPQGIMTNTDAKKLGIGGEVMAEVW</sequence>
<dbReference type="Gene3D" id="3.30.1490.10">
    <property type="match status" value="1"/>
</dbReference>
<dbReference type="NCBIfam" id="NF001109">
    <property type="entry name" value="PRK00136.1"/>
    <property type="match status" value="1"/>
</dbReference>
<dbReference type="Pfam" id="PF00410">
    <property type="entry name" value="Ribosomal_S8"/>
    <property type="match status" value="1"/>
</dbReference>
<evidence type="ECO:0000256" key="4">
    <source>
        <dbReference type="ARBA" id="ARBA00035258"/>
    </source>
</evidence>
<dbReference type="PANTHER" id="PTHR11758">
    <property type="entry name" value="40S RIBOSOMAL PROTEIN S15A"/>
    <property type="match status" value="1"/>
</dbReference>
<evidence type="ECO:0000313" key="7">
    <source>
        <dbReference type="EMBL" id="OHA06936.1"/>
    </source>
</evidence>
<dbReference type="SUPFAM" id="SSF56047">
    <property type="entry name" value="Ribosomal protein S8"/>
    <property type="match status" value="1"/>
</dbReference>
<accession>A0A1G2L5I3</accession>
<dbReference type="InterPro" id="IPR047863">
    <property type="entry name" value="Ribosomal_uS8_CS"/>
</dbReference>
<organism evidence="7 8">
    <name type="scientific">Candidatus Sungbacteria bacterium RIFCSPLOWO2_01_FULL_47_10</name>
    <dbReference type="NCBI Taxonomy" id="1802276"/>
    <lineage>
        <taxon>Bacteria</taxon>
        <taxon>Candidatus Sungiibacteriota</taxon>
    </lineage>
</organism>
<keyword evidence="2 5" id="KW-0689">Ribosomal protein</keyword>
<keyword evidence="5" id="KW-0694">RNA-binding</keyword>
<dbReference type="EMBL" id="MHQO01000020">
    <property type="protein sequence ID" value="OHA06936.1"/>
    <property type="molecule type" value="Genomic_DNA"/>
</dbReference>
<dbReference type="InterPro" id="IPR000630">
    <property type="entry name" value="Ribosomal_uS8"/>
</dbReference>
<comment type="caution">
    <text evidence="7">The sequence shown here is derived from an EMBL/GenBank/DDBJ whole genome shotgun (WGS) entry which is preliminary data.</text>
</comment>
<comment type="subunit">
    <text evidence="5">Part of the 30S ribosomal subunit. Contacts proteins S5 and S12.</text>
</comment>
<comment type="similarity">
    <text evidence="1 5 6">Belongs to the universal ribosomal protein uS8 family.</text>
</comment>
<dbReference type="GO" id="GO:0019843">
    <property type="term" value="F:rRNA binding"/>
    <property type="evidence" value="ECO:0007669"/>
    <property type="project" value="UniProtKB-UniRule"/>
</dbReference>
<dbReference type="FunFam" id="3.30.1490.10:FF:000001">
    <property type="entry name" value="30S ribosomal protein S8"/>
    <property type="match status" value="1"/>
</dbReference>
<evidence type="ECO:0000256" key="5">
    <source>
        <dbReference type="HAMAP-Rule" id="MF_01302"/>
    </source>
</evidence>
<dbReference type="GO" id="GO:0005840">
    <property type="term" value="C:ribosome"/>
    <property type="evidence" value="ECO:0007669"/>
    <property type="project" value="UniProtKB-KW"/>
</dbReference>
<dbReference type="HAMAP" id="MF_01302_B">
    <property type="entry name" value="Ribosomal_uS8_B"/>
    <property type="match status" value="1"/>
</dbReference>
<proteinExistence type="inferred from homology"/>
<evidence type="ECO:0000256" key="6">
    <source>
        <dbReference type="RuleBase" id="RU003660"/>
    </source>
</evidence>
<dbReference type="AlphaFoldDB" id="A0A1G2L5I3"/>
<name>A0A1G2L5I3_9BACT</name>
<dbReference type="PROSITE" id="PS00053">
    <property type="entry name" value="RIBOSOMAL_S8"/>
    <property type="match status" value="1"/>
</dbReference>
<dbReference type="Proteomes" id="UP000177982">
    <property type="component" value="Unassembled WGS sequence"/>
</dbReference>
<reference evidence="7 8" key="1">
    <citation type="journal article" date="2016" name="Nat. Commun.">
        <title>Thousands of microbial genomes shed light on interconnected biogeochemical processes in an aquifer system.</title>
        <authorList>
            <person name="Anantharaman K."/>
            <person name="Brown C.T."/>
            <person name="Hug L.A."/>
            <person name="Sharon I."/>
            <person name="Castelle C.J."/>
            <person name="Probst A.J."/>
            <person name="Thomas B.C."/>
            <person name="Singh A."/>
            <person name="Wilkins M.J."/>
            <person name="Karaoz U."/>
            <person name="Brodie E.L."/>
            <person name="Williams K.H."/>
            <person name="Hubbard S.S."/>
            <person name="Banfield J.F."/>
        </authorList>
    </citation>
    <scope>NUCLEOTIDE SEQUENCE [LARGE SCALE GENOMIC DNA]</scope>
</reference>
<evidence type="ECO:0000256" key="2">
    <source>
        <dbReference type="ARBA" id="ARBA00022980"/>
    </source>
</evidence>
<dbReference type="Gene3D" id="3.30.1370.30">
    <property type="match status" value="1"/>
</dbReference>
<dbReference type="GO" id="GO:1990904">
    <property type="term" value="C:ribonucleoprotein complex"/>
    <property type="evidence" value="ECO:0007669"/>
    <property type="project" value="UniProtKB-KW"/>
</dbReference>
<protein>
    <recommendedName>
        <fullName evidence="4 5">Small ribosomal subunit protein uS8</fullName>
    </recommendedName>
</protein>
<evidence type="ECO:0000256" key="3">
    <source>
        <dbReference type="ARBA" id="ARBA00023274"/>
    </source>
</evidence>